<dbReference type="SUPFAM" id="SSF55729">
    <property type="entry name" value="Acyl-CoA N-acyltransferases (Nat)"/>
    <property type="match status" value="1"/>
</dbReference>
<keyword evidence="3" id="KW-1185">Reference proteome</keyword>
<dbReference type="FunFam" id="3.40.630.30:FF:000182">
    <property type="entry name" value="Putative acetyltransferase"/>
    <property type="match status" value="1"/>
</dbReference>
<feature type="domain" description="N-acetyltransferase" evidence="1">
    <location>
        <begin position="10"/>
        <end position="177"/>
    </location>
</feature>
<dbReference type="InterPro" id="IPR016181">
    <property type="entry name" value="Acyl_CoA_acyltransferase"/>
</dbReference>
<dbReference type="InterPro" id="IPR051908">
    <property type="entry name" value="Ribosomal_N-acetyltransferase"/>
</dbReference>
<dbReference type="InterPro" id="IPR000182">
    <property type="entry name" value="GNAT_dom"/>
</dbReference>
<dbReference type="EMBL" id="JAGEOJ010000015">
    <property type="protein sequence ID" value="MBO2452118.1"/>
    <property type="molecule type" value="Genomic_DNA"/>
</dbReference>
<dbReference type="RefSeq" id="WP_208260011.1">
    <property type="nucleotide sequence ID" value="NZ_JAGEOJ010000015.1"/>
</dbReference>
<dbReference type="Pfam" id="PF13302">
    <property type="entry name" value="Acetyltransf_3"/>
    <property type="match status" value="1"/>
</dbReference>
<comment type="caution">
    <text evidence="2">The sequence shown here is derived from an EMBL/GenBank/DDBJ whole genome shotgun (WGS) entry which is preliminary data.</text>
</comment>
<dbReference type="PANTHER" id="PTHR43441:SF10">
    <property type="entry name" value="ACETYLTRANSFERASE"/>
    <property type="match status" value="1"/>
</dbReference>
<accession>A0A939PL84</accession>
<protein>
    <submittedName>
        <fullName evidence="2">GNAT family N-acetyltransferase</fullName>
    </submittedName>
</protein>
<dbReference type="Gene3D" id="3.40.630.30">
    <property type="match status" value="1"/>
</dbReference>
<dbReference type="GO" id="GO:0008999">
    <property type="term" value="F:protein-N-terminal-alanine acetyltransferase activity"/>
    <property type="evidence" value="ECO:0007669"/>
    <property type="project" value="TreeGrafter"/>
</dbReference>
<sequence>MFAVSLGEGAELRPLEPWQAEEFAAHADRVRDEILPWIPWATKVKDTATARDFVQAYADKQAADSGRLYGIWLDGELIGGTLFRVFNPTIGVCEVGVWLASQARGRGLITQAVNHMIDWAVRDRGMARVEWLCDPENANSRKAATRIGFTHEATHRSAFVLEGDRRDVEVWAILADEWLDR</sequence>
<dbReference type="PROSITE" id="PS51186">
    <property type="entry name" value="GNAT"/>
    <property type="match status" value="1"/>
</dbReference>
<evidence type="ECO:0000259" key="1">
    <source>
        <dbReference type="PROSITE" id="PS51186"/>
    </source>
</evidence>
<organism evidence="2 3">
    <name type="scientific">Actinomadura barringtoniae</name>
    <dbReference type="NCBI Taxonomy" id="1427535"/>
    <lineage>
        <taxon>Bacteria</taxon>
        <taxon>Bacillati</taxon>
        <taxon>Actinomycetota</taxon>
        <taxon>Actinomycetes</taxon>
        <taxon>Streptosporangiales</taxon>
        <taxon>Thermomonosporaceae</taxon>
        <taxon>Actinomadura</taxon>
    </lineage>
</organism>
<dbReference type="GO" id="GO:1990189">
    <property type="term" value="F:protein N-terminal-serine acetyltransferase activity"/>
    <property type="evidence" value="ECO:0007669"/>
    <property type="project" value="TreeGrafter"/>
</dbReference>
<evidence type="ECO:0000313" key="2">
    <source>
        <dbReference type="EMBL" id="MBO2452118.1"/>
    </source>
</evidence>
<dbReference type="AlphaFoldDB" id="A0A939PL84"/>
<gene>
    <name evidence="2" type="ORF">J4573_33870</name>
</gene>
<name>A0A939PL84_9ACTN</name>
<dbReference type="CDD" id="cd04301">
    <property type="entry name" value="NAT_SF"/>
    <property type="match status" value="1"/>
</dbReference>
<evidence type="ECO:0000313" key="3">
    <source>
        <dbReference type="Proteomes" id="UP000669179"/>
    </source>
</evidence>
<dbReference type="GO" id="GO:0005737">
    <property type="term" value="C:cytoplasm"/>
    <property type="evidence" value="ECO:0007669"/>
    <property type="project" value="TreeGrafter"/>
</dbReference>
<proteinExistence type="predicted"/>
<dbReference type="Proteomes" id="UP000669179">
    <property type="component" value="Unassembled WGS sequence"/>
</dbReference>
<reference evidence="2" key="1">
    <citation type="submission" date="2021-03" db="EMBL/GenBank/DDBJ databases">
        <authorList>
            <person name="Kanchanasin P."/>
            <person name="Saeng-In P."/>
            <person name="Phongsopitanun W."/>
            <person name="Yuki M."/>
            <person name="Kudo T."/>
            <person name="Ohkuma M."/>
            <person name="Tanasupawat S."/>
        </authorList>
    </citation>
    <scope>NUCLEOTIDE SEQUENCE</scope>
    <source>
        <strain evidence="2">GKU 128</strain>
    </source>
</reference>
<dbReference type="PANTHER" id="PTHR43441">
    <property type="entry name" value="RIBOSOMAL-PROTEIN-SERINE ACETYLTRANSFERASE"/>
    <property type="match status" value="1"/>
</dbReference>